<organism evidence="3 4">
    <name type="scientific">Nocardia beijingensis</name>
    <dbReference type="NCBI Taxonomy" id="95162"/>
    <lineage>
        <taxon>Bacteria</taxon>
        <taxon>Bacillati</taxon>
        <taxon>Actinomycetota</taxon>
        <taxon>Actinomycetes</taxon>
        <taxon>Mycobacteriales</taxon>
        <taxon>Nocardiaceae</taxon>
        <taxon>Nocardia</taxon>
    </lineage>
</organism>
<feature type="region of interest" description="Disordered" evidence="1">
    <location>
        <begin position="93"/>
        <end position="119"/>
    </location>
</feature>
<gene>
    <name evidence="3" type="ORF">ACH47G_00930</name>
</gene>
<keyword evidence="2" id="KW-0812">Transmembrane</keyword>
<reference evidence="3 4" key="1">
    <citation type="submission" date="2024-10" db="EMBL/GenBank/DDBJ databases">
        <title>The Natural Products Discovery Center: Release of the First 8490 Sequenced Strains for Exploring Actinobacteria Biosynthetic Diversity.</title>
        <authorList>
            <person name="Kalkreuter E."/>
            <person name="Kautsar S.A."/>
            <person name="Yang D."/>
            <person name="Bader C.D."/>
            <person name="Teijaro C.N."/>
            <person name="Fluegel L."/>
            <person name="Davis C.M."/>
            <person name="Simpson J.R."/>
            <person name="Lauterbach L."/>
            <person name="Steele A.D."/>
            <person name="Gui C."/>
            <person name="Meng S."/>
            <person name="Li G."/>
            <person name="Viehrig K."/>
            <person name="Ye F."/>
            <person name="Su P."/>
            <person name="Kiefer A.F."/>
            <person name="Nichols A."/>
            <person name="Cepeda A.J."/>
            <person name="Yan W."/>
            <person name="Fan B."/>
            <person name="Jiang Y."/>
            <person name="Adhikari A."/>
            <person name="Zheng C.-J."/>
            <person name="Schuster L."/>
            <person name="Cowan T.M."/>
            <person name="Smanski M.J."/>
            <person name="Chevrette M.G."/>
            <person name="De Carvalho L.P.S."/>
            <person name="Shen B."/>
        </authorList>
    </citation>
    <scope>NUCLEOTIDE SEQUENCE [LARGE SCALE GENOMIC DNA]</scope>
    <source>
        <strain evidence="3 4">NPDC019626</strain>
    </source>
</reference>
<keyword evidence="2" id="KW-1133">Transmembrane helix</keyword>
<proteinExistence type="predicted"/>
<feature type="compositionally biased region" description="Low complexity" evidence="1">
    <location>
        <begin position="93"/>
        <end position="105"/>
    </location>
</feature>
<dbReference type="Proteomes" id="UP001611450">
    <property type="component" value="Unassembled WGS sequence"/>
</dbReference>
<keyword evidence="2" id="KW-0472">Membrane</keyword>
<name>A0ABW7W7R3_9NOCA</name>
<keyword evidence="4" id="KW-1185">Reference proteome</keyword>
<evidence type="ECO:0000256" key="1">
    <source>
        <dbReference type="SAM" id="MobiDB-lite"/>
    </source>
</evidence>
<protein>
    <submittedName>
        <fullName evidence="3">Uncharacterized protein</fullName>
    </submittedName>
</protein>
<dbReference type="RefSeq" id="WP_396946097.1">
    <property type="nucleotide sequence ID" value="NZ_JBIRXV010000001.1"/>
</dbReference>
<dbReference type="EMBL" id="JBIRXV010000001">
    <property type="protein sequence ID" value="MFI2319026.1"/>
    <property type="molecule type" value="Genomic_DNA"/>
</dbReference>
<evidence type="ECO:0000313" key="4">
    <source>
        <dbReference type="Proteomes" id="UP001611450"/>
    </source>
</evidence>
<accession>A0ABW7W7R3</accession>
<evidence type="ECO:0000313" key="3">
    <source>
        <dbReference type="EMBL" id="MFI2319026.1"/>
    </source>
</evidence>
<comment type="caution">
    <text evidence="3">The sequence shown here is derived from an EMBL/GenBank/DDBJ whole genome shotgun (WGS) entry which is preliminary data.</text>
</comment>
<feature type="compositionally biased region" description="Basic and acidic residues" evidence="1">
    <location>
        <begin position="108"/>
        <end position="119"/>
    </location>
</feature>
<evidence type="ECO:0000256" key="2">
    <source>
        <dbReference type="SAM" id="Phobius"/>
    </source>
</evidence>
<feature type="transmembrane region" description="Helical" evidence="2">
    <location>
        <begin position="120"/>
        <end position="142"/>
    </location>
</feature>
<sequence>MLPAPILVAPATAERGTTMTVHGERWPCDSVRAFPDWSEAVTARIQGGSFDARIDVPDGAELGPHAVPAACLGTFQRIVVKALVEIVTPRLLTTTEEPTSPGSTGARTPKERDEDRDEKIGGGGILGLGAFLLALGAAALALRSRRKSPDEASADEASQLPQVQVRVVAEVPPSIHVRQVTRAPDVRVRLRSCEPWLNVKEVLG</sequence>